<dbReference type="Pfam" id="PF01926">
    <property type="entry name" value="MMR_HSR1"/>
    <property type="match status" value="1"/>
</dbReference>
<dbReference type="InterPro" id="IPR005662">
    <property type="entry name" value="GTPase_Era-like"/>
</dbReference>
<dbReference type="EMBL" id="CAUYUE010000002">
    <property type="protein sequence ID" value="CAK0742831.1"/>
    <property type="molecule type" value="Genomic_DNA"/>
</dbReference>
<dbReference type="InterPro" id="IPR015946">
    <property type="entry name" value="KH_dom-like_a/b"/>
</dbReference>
<dbReference type="GO" id="GO:0043024">
    <property type="term" value="F:ribosomal small subunit binding"/>
    <property type="evidence" value="ECO:0007669"/>
    <property type="project" value="TreeGrafter"/>
</dbReference>
<dbReference type="PROSITE" id="PS50823">
    <property type="entry name" value="KH_TYPE_2"/>
    <property type="match status" value="1"/>
</dbReference>
<dbReference type="Proteomes" id="UP001314263">
    <property type="component" value="Unassembled WGS sequence"/>
</dbReference>
<feature type="region of interest" description="G2" evidence="6">
    <location>
        <begin position="121"/>
        <end position="125"/>
    </location>
</feature>
<dbReference type="NCBIfam" id="TIGR00436">
    <property type="entry name" value="era"/>
    <property type="match status" value="1"/>
</dbReference>
<dbReference type="PRINTS" id="PR00326">
    <property type="entry name" value="GTP1OBG"/>
</dbReference>
<dbReference type="PROSITE" id="PS51713">
    <property type="entry name" value="G_ERA"/>
    <property type="match status" value="1"/>
</dbReference>
<evidence type="ECO:0000256" key="6">
    <source>
        <dbReference type="PROSITE-ProRule" id="PRU01050"/>
    </source>
</evidence>
<evidence type="ECO:0000256" key="7">
    <source>
        <dbReference type="RuleBase" id="RU003761"/>
    </source>
</evidence>
<feature type="region of interest" description="G4" evidence="6">
    <location>
        <begin position="210"/>
        <end position="213"/>
    </location>
</feature>
<dbReference type="InterPro" id="IPR005225">
    <property type="entry name" value="Small_GTP-bd"/>
</dbReference>
<dbReference type="SUPFAM" id="SSF52540">
    <property type="entry name" value="P-loop containing nucleoside triphosphate hydrolases"/>
    <property type="match status" value="1"/>
</dbReference>
<evidence type="ECO:0000259" key="10">
    <source>
        <dbReference type="PROSITE" id="PS51713"/>
    </source>
</evidence>
<keyword evidence="4 6" id="KW-0342">GTP-binding</keyword>
<feature type="region of interest" description="G3" evidence="6">
    <location>
        <begin position="142"/>
        <end position="145"/>
    </location>
</feature>
<dbReference type="Gene3D" id="3.40.50.300">
    <property type="entry name" value="P-loop containing nucleotide triphosphate hydrolases"/>
    <property type="match status" value="1"/>
</dbReference>
<evidence type="ECO:0000256" key="3">
    <source>
        <dbReference type="ARBA" id="ARBA00022884"/>
    </source>
</evidence>
<evidence type="ECO:0000256" key="1">
    <source>
        <dbReference type="ARBA" id="ARBA00007921"/>
    </source>
</evidence>
<comment type="caution">
    <text evidence="11">The sequence shown here is derived from an EMBL/GenBank/DDBJ whole genome shotgun (WGS) entry which is preliminary data.</text>
</comment>
<evidence type="ECO:0000313" key="12">
    <source>
        <dbReference type="Proteomes" id="UP001314263"/>
    </source>
</evidence>
<feature type="region of interest" description="G5" evidence="6">
    <location>
        <begin position="239"/>
        <end position="241"/>
    </location>
</feature>
<dbReference type="InterPro" id="IPR006073">
    <property type="entry name" value="GTP-bd"/>
</dbReference>
<dbReference type="NCBIfam" id="TIGR00231">
    <property type="entry name" value="small_GTP"/>
    <property type="match status" value="1"/>
</dbReference>
<dbReference type="GO" id="GO:0000028">
    <property type="term" value="P:ribosomal small subunit assembly"/>
    <property type="evidence" value="ECO:0007669"/>
    <property type="project" value="TreeGrafter"/>
</dbReference>
<keyword evidence="2 6" id="KW-0547">Nucleotide-binding</keyword>
<feature type="region of interest" description="G1" evidence="6">
    <location>
        <begin position="95"/>
        <end position="102"/>
    </location>
</feature>
<dbReference type="GO" id="GO:0005525">
    <property type="term" value="F:GTP binding"/>
    <property type="evidence" value="ECO:0007669"/>
    <property type="project" value="UniProtKB-UniRule"/>
</dbReference>
<dbReference type="Pfam" id="PF07650">
    <property type="entry name" value="KH_2"/>
    <property type="match status" value="1"/>
</dbReference>
<evidence type="ECO:0000256" key="2">
    <source>
        <dbReference type="ARBA" id="ARBA00022741"/>
    </source>
</evidence>
<dbReference type="HAMAP" id="MF_00367">
    <property type="entry name" value="GTPase_Era"/>
    <property type="match status" value="1"/>
</dbReference>
<evidence type="ECO:0008006" key="13">
    <source>
        <dbReference type="Google" id="ProtNLM"/>
    </source>
</evidence>
<keyword evidence="3 5" id="KW-0694">RNA-binding</keyword>
<reference evidence="11 12" key="1">
    <citation type="submission" date="2023-10" db="EMBL/GenBank/DDBJ databases">
        <authorList>
            <person name="Maclean D."/>
            <person name="Macfadyen A."/>
        </authorList>
    </citation>
    <scope>NUCLEOTIDE SEQUENCE [LARGE SCALE GENOMIC DNA]</scope>
</reference>
<accession>A0AAV1HVC8</accession>
<evidence type="ECO:0000256" key="4">
    <source>
        <dbReference type="ARBA" id="ARBA00023134"/>
    </source>
</evidence>
<feature type="domain" description="Era-type G" evidence="10">
    <location>
        <begin position="87"/>
        <end position="260"/>
    </location>
</feature>
<sequence>MLRGEVLLNSTRCSNPQCRREIQALAFLKRIHRESTSARKELVIRCARQRPQRSTTPKPGPVYVPSNGAGGQSDEESSFLESSPNHRAGYVAIVGKPNSGKSTLLNAILKQKLSIVTSKAQTTRHRIIAVHSEEDFQCIFLDTPGVLRPVNRPEDRSKLDERMMRSVKLASRDADAMLVVVDASDRPEQTLAFLQPIFDSTDVPKAVVLNKVDLLFDKEVEDAAQVFRGVPSVETVIPISAAKQRNVTAVEEWAVSHLPLGPALYPKDAVSEHPERFFVAEIIREKLFLSYGQEVPYCCSVQVTAFVEHQGTTRKDNIDATIFVEQESQKGIVIGRGGSALKALGTAARAEIEHFLGRPVYLGLTVKVKQKWRKSEEALNELGY</sequence>
<feature type="region of interest" description="Disordered" evidence="8">
    <location>
        <begin position="46"/>
        <end position="82"/>
    </location>
</feature>
<evidence type="ECO:0000313" key="11">
    <source>
        <dbReference type="EMBL" id="CAK0742831.1"/>
    </source>
</evidence>
<dbReference type="GO" id="GO:0019843">
    <property type="term" value="F:rRNA binding"/>
    <property type="evidence" value="ECO:0007669"/>
    <property type="project" value="TreeGrafter"/>
</dbReference>
<proteinExistence type="inferred from homology"/>
<evidence type="ECO:0000259" key="9">
    <source>
        <dbReference type="PROSITE" id="PS50823"/>
    </source>
</evidence>
<dbReference type="AlphaFoldDB" id="A0AAV1HVC8"/>
<dbReference type="InterPro" id="IPR027417">
    <property type="entry name" value="P-loop_NTPase"/>
</dbReference>
<organism evidence="11 12">
    <name type="scientific">Coccomyxa viridis</name>
    <dbReference type="NCBI Taxonomy" id="1274662"/>
    <lineage>
        <taxon>Eukaryota</taxon>
        <taxon>Viridiplantae</taxon>
        <taxon>Chlorophyta</taxon>
        <taxon>core chlorophytes</taxon>
        <taxon>Trebouxiophyceae</taxon>
        <taxon>Trebouxiophyceae incertae sedis</taxon>
        <taxon>Coccomyxaceae</taxon>
        <taxon>Coccomyxa</taxon>
    </lineage>
</organism>
<feature type="domain" description="KH type-2" evidence="9">
    <location>
        <begin position="291"/>
        <end position="370"/>
    </location>
</feature>
<comment type="similarity">
    <text evidence="1 6 7">Belongs to the TRAFAC class TrmE-Era-EngA-EngB-Septin-like GTPase superfamily. Era GTPase family.</text>
</comment>
<protein>
    <recommendedName>
        <fullName evidence="13">GTPase Era</fullName>
    </recommendedName>
</protein>
<evidence type="ECO:0000256" key="5">
    <source>
        <dbReference type="PROSITE-ProRule" id="PRU00118"/>
    </source>
</evidence>
<name>A0AAV1HVC8_9CHLO</name>
<dbReference type="Gene3D" id="3.30.300.20">
    <property type="match status" value="1"/>
</dbReference>
<dbReference type="PANTHER" id="PTHR42698:SF2">
    <property type="entry name" value="GTPASE ERA-LIKE, CHLOROPLASTIC"/>
    <property type="match status" value="1"/>
</dbReference>
<dbReference type="InterPro" id="IPR009019">
    <property type="entry name" value="KH_sf_prok-type"/>
</dbReference>
<dbReference type="SUPFAM" id="SSF54814">
    <property type="entry name" value="Prokaryotic type KH domain (KH-domain type II)"/>
    <property type="match status" value="1"/>
</dbReference>
<dbReference type="PANTHER" id="PTHR42698">
    <property type="entry name" value="GTPASE ERA"/>
    <property type="match status" value="1"/>
</dbReference>
<dbReference type="FunFam" id="3.30.300.20:FF:000003">
    <property type="entry name" value="GTPase Era"/>
    <property type="match status" value="1"/>
</dbReference>
<evidence type="ECO:0000256" key="8">
    <source>
        <dbReference type="SAM" id="MobiDB-lite"/>
    </source>
</evidence>
<keyword evidence="12" id="KW-1185">Reference proteome</keyword>
<dbReference type="InterPro" id="IPR030388">
    <property type="entry name" value="G_ERA_dom"/>
</dbReference>
<dbReference type="NCBIfam" id="NF000908">
    <property type="entry name" value="PRK00089.1"/>
    <property type="match status" value="1"/>
</dbReference>
<dbReference type="CDD" id="cd04163">
    <property type="entry name" value="Era"/>
    <property type="match status" value="1"/>
</dbReference>
<gene>
    <name evidence="11" type="ORF">CVIRNUC_001424</name>
</gene>
<dbReference type="CDD" id="cd22534">
    <property type="entry name" value="KH-II_Era"/>
    <property type="match status" value="1"/>
</dbReference>
<dbReference type="InterPro" id="IPR004044">
    <property type="entry name" value="KH_dom_type_2"/>
</dbReference>